<dbReference type="AlphaFoldDB" id="A0A1I3QZ17"/>
<organism evidence="8 9">
    <name type="scientific">Aquamicrobium aerolatum DSM 21857</name>
    <dbReference type="NCBI Taxonomy" id="1121003"/>
    <lineage>
        <taxon>Bacteria</taxon>
        <taxon>Pseudomonadati</taxon>
        <taxon>Pseudomonadota</taxon>
        <taxon>Alphaproteobacteria</taxon>
        <taxon>Hyphomicrobiales</taxon>
        <taxon>Phyllobacteriaceae</taxon>
        <taxon>Aerobium</taxon>
    </lineage>
</organism>
<keyword evidence="1 6" id="KW-0436">Ligase</keyword>
<dbReference type="InterPro" id="IPR011063">
    <property type="entry name" value="TilS/TtcA_N"/>
</dbReference>
<sequence length="441" mass="47858">MCLDTDHLFCDLSPPMSGFVVAVSGGSDSLSLLIAAHSHAERHWPDTNLVAVTVDHGLRKESADEARGVAQFCASRGIRHRTMNWQGAKPVSGLSAAAREARYALLAQAAEEAGVDCILTGHTLDDQAETVVMRAKRGAGGGLAGMARATLYDDRVWIVRPLLDQRRAHLRSFLSAKGVSWYDDPSNENAAYERVRIRESMQDREVEAASVTAKVAGENRRALSNAAARLLESRVSMPSPGLFRVERSLLAEDRSESIHALRLLLASVGGRAYLPAVERVAALHAAISTGRRRVSLSRVVIDARSEAVWMYREARGLPTLQAGQSTLWDGRWRIESPKGASDAEIRPGPGSVVIGETSNREFPEGLARAALAAEPWIYRNGRPLGTAIETNNCNIGLSARRIVAPYSLFLPEFDLAAASVLSHLMGNPKLKSSPWKKHIAP</sequence>
<dbReference type="PANTHER" id="PTHR43033">
    <property type="entry name" value="TRNA(ILE)-LYSIDINE SYNTHASE-RELATED"/>
    <property type="match status" value="1"/>
</dbReference>
<dbReference type="InterPro" id="IPR014729">
    <property type="entry name" value="Rossmann-like_a/b/a_fold"/>
</dbReference>
<dbReference type="GO" id="GO:0005524">
    <property type="term" value="F:ATP binding"/>
    <property type="evidence" value="ECO:0007669"/>
    <property type="project" value="UniProtKB-UniRule"/>
</dbReference>
<dbReference type="NCBIfam" id="TIGR02432">
    <property type="entry name" value="lysidine_TilS_N"/>
    <property type="match status" value="1"/>
</dbReference>
<gene>
    <name evidence="6" type="primary">tilS</name>
    <name evidence="8" type="ORF">SAMN03080618_02814</name>
</gene>
<dbReference type="SUPFAM" id="SSF52402">
    <property type="entry name" value="Adenine nucleotide alpha hydrolases-like"/>
    <property type="match status" value="1"/>
</dbReference>
<evidence type="ECO:0000313" key="9">
    <source>
        <dbReference type="Proteomes" id="UP000242763"/>
    </source>
</evidence>
<dbReference type="InterPro" id="IPR012795">
    <property type="entry name" value="tRNA_Ile_lys_synt_N"/>
</dbReference>
<dbReference type="CDD" id="cd01992">
    <property type="entry name" value="TilS_N"/>
    <property type="match status" value="1"/>
</dbReference>
<dbReference type="STRING" id="1121003.SAMN03080618_02814"/>
<evidence type="ECO:0000256" key="3">
    <source>
        <dbReference type="ARBA" id="ARBA00022741"/>
    </source>
</evidence>
<dbReference type="RefSeq" id="WP_091523547.1">
    <property type="nucleotide sequence ID" value="NZ_FORF01000017.1"/>
</dbReference>
<evidence type="ECO:0000259" key="7">
    <source>
        <dbReference type="Pfam" id="PF01171"/>
    </source>
</evidence>
<dbReference type="GO" id="GO:0032267">
    <property type="term" value="F:tRNA(Ile)-lysidine synthase activity"/>
    <property type="evidence" value="ECO:0007669"/>
    <property type="project" value="UniProtKB-EC"/>
</dbReference>
<dbReference type="Gene3D" id="3.40.50.620">
    <property type="entry name" value="HUPs"/>
    <property type="match status" value="1"/>
</dbReference>
<keyword evidence="9" id="KW-1185">Reference proteome</keyword>
<accession>A0A1I3QZ17</accession>
<dbReference type="GO" id="GO:0005737">
    <property type="term" value="C:cytoplasm"/>
    <property type="evidence" value="ECO:0007669"/>
    <property type="project" value="UniProtKB-SubCell"/>
</dbReference>
<proteinExistence type="inferred from homology"/>
<dbReference type="InterPro" id="IPR012094">
    <property type="entry name" value="tRNA_Ile_lys_synt"/>
</dbReference>
<comment type="function">
    <text evidence="6">Ligates lysine onto the cytidine present at position 34 of the AUA codon-specific tRNA(Ile) that contains the anticodon CAU, in an ATP-dependent manner. Cytidine is converted to lysidine, thus changing the amino acid specificity of the tRNA from methionine to isoleucine.</text>
</comment>
<protein>
    <recommendedName>
        <fullName evidence="6">tRNA(Ile)-lysidine synthase</fullName>
        <ecNumber evidence="6">6.3.4.19</ecNumber>
    </recommendedName>
    <alternativeName>
        <fullName evidence="6">tRNA(Ile)-2-lysyl-cytidine synthase</fullName>
    </alternativeName>
    <alternativeName>
        <fullName evidence="6">tRNA(Ile)-lysidine synthetase</fullName>
    </alternativeName>
</protein>
<dbReference type="GO" id="GO:0006400">
    <property type="term" value="P:tRNA modification"/>
    <property type="evidence" value="ECO:0007669"/>
    <property type="project" value="UniProtKB-UniRule"/>
</dbReference>
<dbReference type="HAMAP" id="MF_01161">
    <property type="entry name" value="tRNA_Ile_lys_synt"/>
    <property type="match status" value="1"/>
</dbReference>
<dbReference type="Proteomes" id="UP000242763">
    <property type="component" value="Unassembled WGS sequence"/>
</dbReference>
<comment type="subcellular location">
    <subcellularLocation>
        <location evidence="6">Cytoplasm</location>
    </subcellularLocation>
</comment>
<comment type="catalytic activity">
    <reaction evidence="5 6">
        <text>cytidine(34) in tRNA(Ile2) + L-lysine + ATP = lysidine(34) in tRNA(Ile2) + AMP + diphosphate + H(+)</text>
        <dbReference type="Rhea" id="RHEA:43744"/>
        <dbReference type="Rhea" id="RHEA-COMP:10625"/>
        <dbReference type="Rhea" id="RHEA-COMP:10670"/>
        <dbReference type="ChEBI" id="CHEBI:15378"/>
        <dbReference type="ChEBI" id="CHEBI:30616"/>
        <dbReference type="ChEBI" id="CHEBI:32551"/>
        <dbReference type="ChEBI" id="CHEBI:33019"/>
        <dbReference type="ChEBI" id="CHEBI:82748"/>
        <dbReference type="ChEBI" id="CHEBI:83665"/>
        <dbReference type="ChEBI" id="CHEBI:456215"/>
        <dbReference type="EC" id="6.3.4.19"/>
    </reaction>
</comment>
<dbReference type="EMBL" id="FORF01000017">
    <property type="protein sequence ID" value="SFJ38699.1"/>
    <property type="molecule type" value="Genomic_DNA"/>
</dbReference>
<evidence type="ECO:0000313" key="8">
    <source>
        <dbReference type="EMBL" id="SFJ38699.1"/>
    </source>
</evidence>
<evidence type="ECO:0000256" key="2">
    <source>
        <dbReference type="ARBA" id="ARBA00022694"/>
    </source>
</evidence>
<evidence type="ECO:0000256" key="5">
    <source>
        <dbReference type="ARBA" id="ARBA00048539"/>
    </source>
</evidence>
<dbReference type="EC" id="6.3.4.19" evidence="6"/>
<comment type="domain">
    <text evidence="6">The N-terminal region contains the highly conserved SGGXDS motif, predicted to be a P-loop motif involved in ATP binding.</text>
</comment>
<dbReference type="Pfam" id="PF01171">
    <property type="entry name" value="ATP_bind_3"/>
    <property type="match status" value="1"/>
</dbReference>
<evidence type="ECO:0000256" key="4">
    <source>
        <dbReference type="ARBA" id="ARBA00022840"/>
    </source>
</evidence>
<feature type="binding site" evidence="6">
    <location>
        <begin position="24"/>
        <end position="29"/>
    </location>
    <ligand>
        <name>ATP</name>
        <dbReference type="ChEBI" id="CHEBI:30616"/>
    </ligand>
</feature>
<keyword evidence="4 6" id="KW-0067">ATP-binding</keyword>
<keyword evidence="6" id="KW-0963">Cytoplasm</keyword>
<evidence type="ECO:0000256" key="6">
    <source>
        <dbReference type="HAMAP-Rule" id="MF_01161"/>
    </source>
</evidence>
<evidence type="ECO:0000256" key="1">
    <source>
        <dbReference type="ARBA" id="ARBA00022598"/>
    </source>
</evidence>
<dbReference type="OrthoDB" id="9807403at2"/>
<keyword evidence="2 6" id="KW-0819">tRNA processing</keyword>
<reference evidence="9" key="1">
    <citation type="submission" date="2016-10" db="EMBL/GenBank/DDBJ databases">
        <authorList>
            <person name="Varghese N."/>
            <person name="Submissions S."/>
        </authorList>
    </citation>
    <scope>NUCLEOTIDE SEQUENCE [LARGE SCALE GENOMIC DNA]</scope>
    <source>
        <strain evidence="9">DSM 21857</strain>
    </source>
</reference>
<comment type="similarity">
    <text evidence="6">Belongs to the tRNA(Ile)-lysidine synthase family.</text>
</comment>
<keyword evidence="3 6" id="KW-0547">Nucleotide-binding</keyword>
<name>A0A1I3QZ17_9HYPH</name>
<feature type="domain" description="tRNA(Ile)-lysidine/2-thiocytidine synthase N-terminal" evidence="7">
    <location>
        <begin position="19"/>
        <end position="199"/>
    </location>
</feature>
<dbReference type="PANTHER" id="PTHR43033:SF1">
    <property type="entry name" value="TRNA(ILE)-LYSIDINE SYNTHASE-RELATED"/>
    <property type="match status" value="1"/>
</dbReference>